<dbReference type="SUPFAM" id="SSF49401">
    <property type="entry name" value="Bacterial adhesins"/>
    <property type="match status" value="1"/>
</dbReference>
<name>A0A1E5HFC2_9ENTE</name>
<protein>
    <recommendedName>
        <fullName evidence="1">WxL domain-containing protein</fullName>
    </recommendedName>
</protein>
<dbReference type="Pfam" id="PF20585">
    <property type="entry name" value="Pectate_lyase_5"/>
    <property type="match status" value="1"/>
</dbReference>
<dbReference type="InterPro" id="IPR046776">
    <property type="entry name" value="Pectate_lyase_5"/>
</dbReference>
<evidence type="ECO:0000313" key="3">
    <source>
        <dbReference type="Proteomes" id="UP000094469"/>
    </source>
</evidence>
<feature type="domain" description="WxL" evidence="1">
    <location>
        <begin position="937"/>
        <end position="1118"/>
    </location>
</feature>
<dbReference type="Pfam" id="PF13731">
    <property type="entry name" value="WxL"/>
    <property type="match status" value="1"/>
</dbReference>
<dbReference type="InterPro" id="IPR026466">
    <property type="entry name" value="Fim_isopep_form_D2_dom"/>
</dbReference>
<evidence type="ECO:0000313" key="2">
    <source>
        <dbReference type="EMBL" id="OEG23652.1"/>
    </source>
</evidence>
<dbReference type="InterPro" id="IPR047589">
    <property type="entry name" value="DUF11_rpt"/>
</dbReference>
<dbReference type="STRING" id="1131292.BCR24_10070"/>
<sequence length="1118" mass="121263">MKIGKKSYFIGLVIFLFSILAVILFNNSNKIEAAEEPLIGNVDSSTLLKTEEDLHNQETITVPQMEAYMDGTNYQPAQTKIENKITGSMTNEQYQTQYADLNAQQNQAWNTQYNFRPDTNAVHVGTWAEFRAAFENNQVSKIILDADIFYGTAIAISRAESIEIDGQGHLLEMRNGSINVDDLNSLASFGKAFSDVPVFHMHDIQIANNTGYGALEGNLGTAWSFVNGKGQWGTGGSTGSNRRLWRYRIGNVYTPYDTSKKSDNQRVGGRLISAPRAEISMYGYNVIVTGAENFYTGGMTFEPSTFYKGTNAEYDYSVVWFMDNTGKNGDTDSTGTRKFDIGEGSFVYLNYTANGTNYPAVYNFFDELRVGKNATYNANMPGSAAYFNVDDASFIAEEGSTVNLLSRAGSRATVQSGAVNATNAGSQANPKNTKYEFKPKSNVFIVGNNNGGVLAYNSTNGGNQFIFDSPESFDIRNSFNSTTTTNAFLGDTTSNRGTNSFTIKNSDISIWNNQVDIDGAPTYDYSNVTDFTVTNSSANGGVTSSDPDLQSQYLRPNYKRISGMNSIPELTWTPVTDADFDQQSRILIGYTAVGGSDPFDEDGNAKTKPVYADSIRKAYVDYIDTLGNTFTGTSTDDNYVHWKKADHTIPGFQLAEQNMFGTPYRASFVNNVLTPYRTGEKTPTTVIDVTPPEPAVVTGDKVTNGMKQLIGKDAEPKAKIYVDINGTRQSAVGTVNEDGTWAYNLPRYLNTGETVQIFLEDNAGKITEVLDPAAPSTNSDNGNINPATEMKYRDATFKAATKYTVEDALPDKPLMEKTVVSSGGQTTQVGDVLTYTLTAKNNKAATFTTNWAKVVITDTLPAGLDFDPATADIKINDVTAVSPADYTYDSDSRVLTVNVGDLATGATAKVTFKATVAAKAVGTIITNEAEAIGDSPRETPFVEGPNDPNAKHETYSAKSLAVDNPGGTVFGVLELASAPTEIDFGSVKYQGKKTRLNTAEHHGADLIVKDSRANKKGWSLTAKMTTPMTSTTPDAPVYTLDGAVKYVYKNREITLNGGAQDIMVQDAVTGGSIEGATYNISDTWSESGDGFKFEVSAQDVKALGSYQGEILWELGDAP</sequence>
<dbReference type="NCBIfam" id="TIGR01451">
    <property type="entry name" value="B_ant_repeat"/>
    <property type="match status" value="1"/>
</dbReference>
<organism evidence="2 3">
    <name type="scientific">Enterococcus ureilyticus</name>
    <dbReference type="NCBI Taxonomy" id="1131292"/>
    <lineage>
        <taxon>Bacteria</taxon>
        <taxon>Bacillati</taxon>
        <taxon>Bacillota</taxon>
        <taxon>Bacilli</taxon>
        <taxon>Lactobacillales</taxon>
        <taxon>Enterococcaceae</taxon>
        <taxon>Enterococcus</taxon>
    </lineage>
</organism>
<dbReference type="Gene3D" id="2.60.40.740">
    <property type="match status" value="1"/>
</dbReference>
<accession>A0A1E5HFC2</accession>
<evidence type="ECO:0000259" key="1">
    <source>
        <dbReference type="Pfam" id="PF13731"/>
    </source>
</evidence>
<dbReference type="EMBL" id="MIKC01000002">
    <property type="protein sequence ID" value="OEG23652.1"/>
    <property type="molecule type" value="Genomic_DNA"/>
</dbReference>
<dbReference type="OrthoDB" id="2176356at2"/>
<comment type="caution">
    <text evidence="2">The sequence shown here is derived from an EMBL/GenBank/DDBJ whole genome shotgun (WGS) entry which is preliminary data.</text>
</comment>
<dbReference type="RefSeq" id="WP_069638851.1">
    <property type="nucleotide sequence ID" value="NZ_JAFBEZ010000027.1"/>
</dbReference>
<dbReference type="Proteomes" id="UP000094469">
    <property type="component" value="Unassembled WGS sequence"/>
</dbReference>
<dbReference type="InterPro" id="IPR008966">
    <property type="entry name" value="Adhesion_dom_sf"/>
</dbReference>
<dbReference type="NCBIfam" id="TIGR04226">
    <property type="entry name" value="RrgB_K2N_iso_D2"/>
    <property type="match status" value="1"/>
</dbReference>
<gene>
    <name evidence="2" type="ORF">BCR24_10070</name>
</gene>
<keyword evidence="3" id="KW-1185">Reference proteome</keyword>
<proteinExistence type="predicted"/>
<dbReference type="InterPro" id="IPR027994">
    <property type="entry name" value="WxL_dom"/>
</dbReference>
<reference evidence="3" key="1">
    <citation type="submission" date="2016-09" db="EMBL/GenBank/DDBJ databases">
        <authorList>
            <person name="Gulvik C.A."/>
        </authorList>
    </citation>
    <scope>NUCLEOTIDE SEQUENCE [LARGE SCALE GENOMIC DNA]</scope>
    <source>
        <strain evidence="3">LMG 26676</strain>
    </source>
</reference>
<dbReference type="AlphaFoldDB" id="A0A1E5HFC2"/>